<dbReference type="EMBL" id="BARU01003536">
    <property type="protein sequence ID" value="GAH24700.1"/>
    <property type="molecule type" value="Genomic_DNA"/>
</dbReference>
<name>X1EWK4_9ZZZZ</name>
<reference evidence="1" key="1">
    <citation type="journal article" date="2014" name="Front. Microbiol.">
        <title>High frequency of phylogenetically diverse reductive dehalogenase-homologous genes in deep subseafloor sedimentary metagenomes.</title>
        <authorList>
            <person name="Kawai M."/>
            <person name="Futagami T."/>
            <person name="Toyoda A."/>
            <person name="Takaki Y."/>
            <person name="Nishi S."/>
            <person name="Hori S."/>
            <person name="Arai W."/>
            <person name="Tsubouchi T."/>
            <person name="Morono Y."/>
            <person name="Uchiyama I."/>
            <person name="Ito T."/>
            <person name="Fujiyama A."/>
            <person name="Inagaki F."/>
            <person name="Takami H."/>
        </authorList>
    </citation>
    <scope>NUCLEOTIDE SEQUENCE</scope>
    <source>
        <strain evidence="1">Expedition CK06-06</strain>
    </source>
</reference>
<comment type="caution">
    <text evidence="1">The sequence shown here is derived from an EMBL/GenBank/DDBJ whole genome shotgun (WGS) entry which is preliminary data.</text>
</comment>
<protein>
    <submittedName>
        <fullName evidence="1">Uncharacterized protein</fullName>
    </submittedName>
</protein>
<organism evidence="1">
    <name type="scientific">marine sediment metagenome</name>
    <dbReference type="NCBI Taxonomy" id="412755"/>
    <lineage>
        <taxon>unclassified sequences</taxon>
        <taxon>metagenomes</taxon>
        <taxon>ecological metagenomes</taxon>
    </lineage>
</organism>
<sequence>MSGITDPTEEYFKDGGWGWDATDGEWKKLLVDDLGRLEVVMGARGYAHYQTNAEQPIPNNAPTIVDYEIRLYDPDVLVTIGAAWKCTPKVAGYYHATAALAFETTVAWADGENAFLFLYKNGATFEAIDFKENYNALSAIMQLSGSTDIYMNGTTDFIDIRVQQVTGAALNLHISSTFNYVAIHRI</sequence>
<evidence type="ECO:0000313" key="1">
    <source>
        <dbReference type="EMBL" id="GAH24700.1"/>
    </source>
</evidence>
<gene>
    <name evidence="1" type="ORF">S03H2_07604</name>
</gene>
<accession>X1EWK4</accession>
<proteinExistence type="predicted"/>
<dbReference type="AlphaFoldDB" id="X1EWK4"/>